<evidence type="ECO:0000313" key="5">
    <source>
        <dbReference type="Proteomes" id="UP001379533"/>
    </source>
</evidence>
<evidence type="ECO:0000256" key="1">
    <source>
        <dbReference type="ARBA" id="ARBA00022723"/>
    </source>
</evidence>
<name>A0ABZ2K385_9BACT</name>
<organism evidence="4 5">
    <name type="scientific">Pendulispora brunnea</name>
    <dbReference type="NCBI Taxonomy" id="2905690"/>
    <lineage>
        <taxon>Bacteria</taxon>
        <taxon>Pseudomonadati</taxon>
        <taxon>Myxococcota</taxon>
        <taxon>Myxococcia</taxon>
        <taxon>Myxococcales</taxon>
        <taxon>Sorangiineae</taxon>
        <taxon>Pendulisporaceae</taxon>
        <taxon>Pendulispora</taxon>
    </lineage>
</organism>
<dbReference type="InterPro" id="IPR050582">
    <property type="entry name" value="HAD-like_SerB"/>
</dbReference>
<sequence>MPRAALFDLDRTLVRKETASLYVRYQRSIGEATWRDAARMSLWVAQYTLGVIDAAQVAAKAMRTLAGMPEIVMAARCDDWFRRYVEEHVCDRGRAAVAEHHARGDIVAIVTGGSPYGARPLARRLGIEHVVASELEVGADGCFTGRPIEPLAYGHGKVIRTTRLAEVLGFRLEESIFYTDSYTDLPLLEAVAEQVIVNPDPRLSRIARRRGWRIETW</sequence>
<dbReference type="InterPro" id="IPR036412">
    <property type="entry name" value="HAD-like_sf"/>
</dbReference>
<dbReference type="PANTHER" id="PTHR43344:SF13">
    <property type="entry name" value="PHOSPHATASE RV3661-RELATED"/>
    <property type="match status" value="1"/>
</dbReference>
<evidence type="ECO:0000256" key="2">
    <source>
        <dbReference type="ARBA" id="ARBA00022801"/>
    </source>
</evidence>
<keyword evidence="1" id="KW-0479">Metal-binding</keyword>
<evidence type="ECO:0000256" key="3">
    <source>
        <dbReference type="ARBA" id="ARBA00022842"/>
    </source>
</evidence>
<dbReference type="SUPFAM" id="SSF56784">
    <property type="entry name" value="HAD-like"/>
    <property type="match status" value="1"/>
</dbReference>
<reference evidence="4 5" key="1">
    <citation type="submission" date="2021-12" db="EMBL/GenBank/DDBJ databases">
        <title>Discovery of the Pendulisporaceae a myxobacterial family with distinct sporulation behavior and unique specialized metabolism.</title>
        <authorList>
            <person name="Garcia R."/>
            <person name="Popoff A."/>
            <person name="Bader C.D."/>
            <person name="Loehr J."/>
            <person name="Walesch S."/>
            <person name="Walt C."/>
            <person name="Boldt J."/>
            <person name="Bunk B."/>
            <person name="Haeckl F.J.F.P.J."/>
            <person name="Gunesch A.P."/>
            <person name="Birkelbach J."/>
            <person name="Nuebel U."/>
            <person name="Pietschmann T."/>
            <person name="Bach T."/>
            <person name="Mueller R."/>
        </authorList>
    </citation>
    <scope>NUCLEOTIDE SEQUENCE [LARGE SCALE GENOMIC DNA]</scope>
    <source>
        <strain evidence="4 5">MSr12523</strain>
    </source>
</reference>
<dbReference type="Gene3D" id="1.20.1440.100">
    <property type="entry name" value="SG protein - dephosphorylation function"/>
    <property type="match status" value="1"/>
</dbReference>
<protein>
    <submittedName>
        <fullName evidence="4">HAD-IB family hydrolase</fullName>
    </submittedName>
</protein>
<keyword evidence="3" id="KW-0460">Magnesium</keyword>
<dbReference type="PANTHER" id="PTHR43344">
    <property type="entry name" value="PHOSPHOSERINE PHOSPHATASE"/>
    <property type="match status" value="1"/>
</dbReference>
<dbReference type="EMBL" id="CP089982">
    <property type="protein sequence ID" value="WXA92005.1"/>
    <property type="molecule type" value="Genomic_DNA"/>
</dbReference>
<dbReference type="InterPro" id="IPR006385">
    <property type="entry name" value="HAD_hydro_SerB1"/>
</dbReference>
<accession>A0ABZ2K385</accession>
<dbReference type="Gene3D" id="3.40.50.1000">
    <property type="entry name" value="HAD superfamily/HAD-like"/>
    <property type="match status" value="1"/>
</dbReference>
<dbReference type="CDD" id="cd02612">
    <property type="entry name" value="HAD_PGPPase"/>
    <property type="match status" value="1"/>
</dbReference>
<dbReference type="NCBIfam" id="TIGR01490">
    <property type="entry name" value="HAD-SF-IB-hyp1"/>
    <property type="match status" value="1"/>
</dbReference>
<dbReference type="InterPro" id="IPR023214">
    <property type="entry name" value="HAD_sf"/>
</dbReference>
<evidence type="ECO:0000313" key="4">
    <source>
        <dbReference type="EMBL" id="WXA92005.1"/>
    </source>
</evidence>
<dbReference type="GO" id="GO:0016787">
    <property type="term" value="F:hydrolase activity"/>
    <property type="evidence" value="ECO:0007669"/>
    <property type="project" value="UniProtKB-KW"/>
</dbReference>
<dbReference type="RefSeq" id="WP_394842624.1">
    <property type="nucleotide sequence ID" value="NZ_CP089982.1"/>
</dbReference>
<keyword evidence="2 4" id="KW-0378">Hydrolase</keyword>
<gene>
    <name evidence="4" type="ORF">LZC95_36835</name>
</gene>
<dbReference type="Pfam" id="PF12710">
    <property type="entry name" value="HAD"/>
    <property type="match status" value="1"/>
</dbReference>
<keyword evidence="5" id="KW-1185">Reference proteome</keyword>
<proteinExistence type="predicted"/>
<dbReference type="Proteomes" id="UP001379533">
    <property type="component" value="Chromosome"/>
</dbReference>
<dbReference type="NCBIfam" id="TIGR01488">
    <property type="entry name" value="HAD-SF-IB"/>
    <property type="match status" value="1"/>
</dbReference>